<evidence type="ECO:0000313" key="1">
    <source>
        <dbReference type="EMBL" id="AFK90564.1"/>
    </source>
</evidence>
<name>I3W4N7_SERMA</name>
<protein>
    <submittedName>
        <fullName evidence="1">Uncharacterized protein</fullName>
    </submittedName>
</protein>
<keyword evidence="1" id="KW-0614">Plasmid</keyword>
<organism evidence="1">
    <name type="scientific">Serratia marcescens</name>
    <dbReference type="NCBI Taxonomy" id="615"/>
    <lineage>
        <taxon>Bacteria</taxon>
        <taxon>Pseudomonadati</taxon>
        <taxon>Pseudomonadota</taxon>
        <taxon>Gammaproteobacteria</taxon>
        <taxon>Enterobacterales</taxon>
        <taxon>Yersiniaceae</taxon>
        <taxon>Serratia</taxon>
    </lineage>
</organism>
<dbReference type="AlphaFoldDB" id="I3W4N7"/>
<proteinExistence type="predicted"/>
<geneLocation type="plasmid" evidence="1">
    <name>R830b</name>
</geneLocation>
<reference evidence="1" key="1">
    <citation type="submission" date="2012-01" db="EMBL/GenBank/DDBJ databases">
        <authorList>
            <person name="Summers A.O."/>
            <person name="Wireman J."/>
        </authorList>
    </citation>
    <scope>NUCLEOTIDE SEQUENCE</scope>
    <source>
        <plasmid evidence="1">R830b</plasmid>
    </source>
</reference>
<sequence>MIIIRLMSHINQAKYSRLPEYFQAVELFPLSIFGGRITPAPF</sequence>
<accession>I3W4N7</accession>
<dbReference type="EMBL" id="JQ418542">
    <property type="protein sequence ID" value="AFK90564.1"/>
    <property type="molecule type" value="Genomic_DNA"/>
</dbReference>